<dbReference type="GO" id="GO:0003684">
    <property type="term" value="F:damaged DNA binding"/>
    <property type="evidence" value="ECO:0007669"/>
    <property type="project" value="TreeGrafter"/>
</dbReference>
<gene>
    <name evidence="7" type="ORF">DSM5745_08934</name>
</gene>
<feature type="compositionally biased region" description="Basic residues" evidence="5">
    <location>
        <begin position="661"/>
        <end position="670"/>
    </location>
</feature>
<dbReference type="AlphaFoldDB" id="A0A3D8R5T7"/>
<dbReference type="GeneID" id="38119304"/>
<accession>A0A3D8R5T7</accession>
<dbReference type="OrthoDB" id="5801062at2759"/>
<feature type="region of interest" description="Disordered" evidence="5">
    <location>
        <begin position="661"/>
        <end position="695"/>
    </location>
</feature>
<keyword evidence="8" id="KW-1185">Reference proteome</keyword>
<dbReference type="InterPro" id="IPR033316">
    <property type="entry name" value="RBBP8-like"/>
</dbReference>
<dbReference type="Pfam" id="PF08573">
    <property type="entry name" value="SAE2"/>
    <property type="match status" value="1"/>
</dbReference>
<evidence type="ECO:0000259" key="6">
    <source>
        <dbReference type="Pfam" id="PF08573"/>
    </source>
</evidence>
<sequence length="721" mass="79737">METLHKLQLSLTQDFKNHFDTAYSDINAEIAAYNARVKNAEERAKIAEEARQRAADELDMLRHEVFLLREELRQDEVNSKEAENAAESALRLDETYEPGRVLGNKELSAIETADLRRISDRYIELYGQAAVIVQASGNLKDLVKRHKNKVTRLKALLQRPGPSSAPDAEAIKHQRLSTRPTTSPVPLGSPCSMANPLKDPARDKANVSSGEPALPTTEVVPEQDSNITRNEHRISNHRRLQGNGPDLSSTSSDASTEGLPPINGATTNAQLEQLKLKRTAAGQTKSKDNWTLEISGKGGPAHPIMVKSETLSSSPLMAPSPQPVPPGTQDLDDVGDTVVTPTKRIRFYRDQAYSATPKHPQNSLRLASGRHAPHLNCASKGNNRVLSVLRPVDGNLRSSSTGQMADKKRKKALGATRISSITEDGDENRPLSWIRGTKPPQGDYARDLSREHRLSDLLETTSPASRALQSKVATNVSAATPSRGLHSSVRGSSMTTGSETGATSVTKLATSNSSQGSPKPTMRESYCDKLQHRSERLSQLEAMPDDEPYRARPPQRLGLEHFRINPEYNNGLDYAYDTVIRKRDERKCASGCTRPGCCGEKFSAMARFGIPVDASGKAMSDREILEEFLGEDKNAIDILSSECRDGLLVEAKARVFANQFGKHRHQHHKPGTPPGFWRTGMPGTQEIEEDREDARRLEREKVQERYREALRPNGLWRFADE</sequence>
<feature type="compositionally biased region" description="Polar residues" evidence="5">
    <location>
        <begin position="489"/>
        <end position="518"/>
    </location>
</feature>
<dbReference type="EMBL" id="PVWQ01000011">
    <property type="protein sequence ID" value="RDW69174.1"/>
    <property type="molecule type" value="Genomic_DNA"/>
</dbReference>
<feature type="compositionally biased region" description="Polar residues" evidence="5">
    <location>
        <begin position="460"/>
        <end position="480"/>
    </location>
</feature>
<name>A0A3D8R5T7_9EURO</name>
<feature type="region of interest" description="Disordered" evidence="5">
    <location>
        <begin position="393"/>
        <end position="446"/>
    </location>
</feature>
<dbReference type="STRING" id="1810919.A0A3D8R5T7"/>
<feature type="coiled-coil region" evidence="4">
    <location>
        <begin position="23"/>
        <end position="71"/>
    </location>
</feature>
<dbReference type="RefSeq" id="XP_026600963.1">
    <property type="nucleotide sequence ID" value="XM_026750950.1"/>
</dbReference>
<dbReference type="GO" id="GO:0010792">
    <property type="term" value="P:DNA double-strand break processing involved in repair via single-strand annealing"/>
    <property type="evidence" value="ECO:0007669"/>
    <property type="project" value="TreeGrafter"/>
</dbReference>
<evidence type="ECO:0000313" key="8">
    <source>
        <dbReference type="Proteomes" id="UP000256690"/>
    </source>
</evidence>
<comment type="subcellular location">
    <subcellularLocation>
        <location evidence="1">Nucleus</location>
    </subcellularLocation>
</comment>
<protein>
    <recommendedName>
        <fullName evidence="6">DNA endonuclease activator Ctp1 C-terminal domain-containing protein</fullName>
    </recommendedName>
</protein>
<evidence type="ECO:0000256" key="3">
    <source>
        <dbReference type="ARBA" id="ARBA00023242"/>
    </source>
</evidence>
<keyword evidence="2" id="KW-0227">DNA damage</keyword>
<organism evidence="7 8">
    <name type="scientific">Aspergillus mulundensis</name>
    <dbReference type="NCBI Taxonomy" id="1810919"/>
    <lineage>
        <taxon>Eukaryota</taxon>
        <taxon>Fungi</taxon>
        <taxon>Dikarya</taxon>
        <taxon>Ascomycota</taxon>
        <taxon>Pezizomycotina</taxon>
        <taxon>Eurotiomycetes</taxon>
        <taxon>Eurotiomycetidae</taxon>
        <taxon>Eurotiales</taxon>
        <taxon>Aspergillaceae</taxon>
        <taxon>Aspergillus</taxon>
        <taxon>Aspergillus subgen. Nidulantes</taxon>
    </lineage>
</organism>
<proteinExistence type="predicted"/>
<dbReference type="PANTHER" id="PTHR15107">
    <property type="entry name" value="RETINOBLASTOMA BINDING PROTEIN 8"/>
    <property type="match status" value="1"/>
</dbReference>
<feature type="domain" description="DNA endonuclease activator Ctp1 C-terminal" evidence="6">
    <location>
        <begin position="575"/>
        <end position="686"/>
    </location>
</feature>
<dbReference type="GO" id="GO:0005634">
    <property type="term" value="C:nucleus"/>
    <property type="evidence" value="ECO:0007669"/>
    <property type="project" value="UniProtKB-SubCell"/>
</dbReference>
<feature type="compositionally biased region" description="Polar residues" evidence="5">
    <location>
        <begin position="246"/>
        <end position="255"/>
    </location>
</feature>
<dbReference type="InterPro" id="IPR013882">
    <property type="entry name" value="Ctp1_C"/>
</dbReference>
<feature type="region of interest" description="Disordered" evidence="5">
    <location>
        <begin position="460"/>
        <end position="525"/>
    </location>
</feature>
<evidence type="ECO:0000313" key="7">
    <source>
        <dbReference type="EMBL" id="RDW69174.1"/>
    </source>
</evidence>
<evidence type="ECO:0000256" key="5">
    <source>
        <dbReference type="SAM" id="MobiDB-lite"/>
    </source>
</evidence>
<evidence type="ECO:0000256" key="1">
    <source>
        <dbReference type="ARBA" id="ARBA00004123"/>
    </source>
</evidence>
<dbReference type="Proteomes" id="UP000256690">
    <property type="component" value="Unassembled WGS sequence"/>
</dbReference>
<dbReference type="PANTHER" id="PTHR15107:SF0">
    <property type="entry name" value="DNA ENDONUCLEASE ACTIVATOR CTP1 C-TERMINAL DOMAIN-CONTAINING PROTEIN"/>
    <property type="match status" value="1"/>
</dbReference>
<evidence type="ECO:0000256" key="2">
    <source>
        <dbReference type="ARBA" id="ARBA00022763"/>
    </source>
</evidence>
<keyword evidence="3" id="KW-0539">Nucleus</keyword>
<comment type="caution">
    <text evidence="7">The sequence shown here is derived from an EMBL/GenBank/DDBJ whole genome shotgun (WGS) entry which is preliminary data.</text>
</comment>
<feature type="region of interest" description="Disordered" evidence="5">
    <location>
        <begin position="278"/>
        <end position="335"/>
    </location>
</feature>
<feature type="region of interest" description="Disordered" evidence="5">
    <location>
        <begin position="157"/>
        <end position="265"/>
    </location>
</feature>
<keyword evidence="4" id="KW-0175">Coiled coil</keyword>
<evidence type="ECO:0000256" key="4">
    <source>
        <dbReference type="SAM" id="Coils"/>
    </source>
</evidence>
<reference evidence="7 8" key="1">
    <citation type="journal article" date="2018" name="IMA Fungus">
        <title>IMA Genome-F 9: Draft genome sequence of Annulohypoxylon stygium, Aspergillus mulundensis, Berkeleyomyces basicola (syn. Thielaviopsis basicola), Ceratocystis smalleyi, two Cercospora beticola strains, Coleophoma cylindrospora, Fusarium fracticaudum, Phialophora cf. hyalina, and Morchella septimelata.</title>
        <authorList>
            <person name="Wingfield B.D."/>
            <person name="Bills G.F."/>
            <person name="Dong Y."/>
            <person name="Huang W."/>
            <person name="Nel W.J."/>
            <person name="Swalarsk-Parry B.S."/>
            <person name="Vaghefi N."/>
            <person name="Wilken P.M."/>
            <person name="An Z."/>
            <person name="de Beer Z.W."/>
            <person name="De Vos L."/>
            <person name="Chen L."/>
            <person name="Duong T.A."/>
            <person name="Gao Y."/>
            <person name="Hammerbacher A."/>
            <person name="Kikkert J.R."/>
            <person name="Li Y."/>
            <person name="Li H."/>
            <person name="Li K."/>
            <person name="Li Q."/>
            <person name="Liu X."/>
            <person name="Ma X."/>
            <person name="Naidoo K."/>
            <person name="Pethybridge S.J."/>
            <person name="Sun J."/>
            <person name="Steenkamp E.T."/>
            <person name="van der Nest M.A."/>
            <person name="van Wyk S."/>
            <person name="Wingfield M.J."/>
            <person name="Xiong C."/>
            <person name="Yue Q."/>
            <person name="Zhang X."/>
        </authorList>
    </citation>
    <scope>NUCLEOTIDE SEQUENCE [LARGE SCALE GENOMIC DNA]</scope>
    <source>
        <strain evidence="7 8">DSM 5745</strain>
    </source>
</reference>